<dbReference type="InterPro" id="IPR011006">
    <property type="entry name" value="CheY-like_superfamily"/>
</dbReference>
<dbReference type="SUPFAM" id="SSF46894">
    <property type="entry name" value="C-terminal effector domain of the bipartite response regulators"/>
    <property type="match status" value="1"/>
</dbReference>
<evidence type="ECO:0000256" key="5">
    <source>
        <dbReference type="ARBA" id="ARBA00023163"/>
    </source>
</evidence>
<accession>A0A1T4K857</accession>
<dbReference type="OrthoDB" id="9779069at2"/>
<dbReference type="EMBL" id="FUXA01000003">
    <property type="protein sequence ID" value="SJZ38612.1"/>
    <property type="molecule type" value="Genomic_DNA"/>
</dbReference>
<evidence type="ECO:0000256" key="6">
    <source>
        <dbReference type="ARBA" id="ARBA00024867"/>
    </source>
</evidence>
<dbReference type="GO" id="GO:0000160">
    <property type="term" value="P:phosphorelay signal transduction system"/>
    <property type="evidence" value="ECO:0007669"/>
    <property type="project" value="InterPro"/>
</dbReference>
<evidence type="ECO:0000313" key="10">
    <source>
        <dbReference type="EMBL" id="SJZ38612.1"/>
    </source>
</evidence>
<keyword evidence="11" id="KW-1185">Reference proteome</keyword>
<dbReference type="PANTHER" id="PTHR43214:SF40">
    <property type="entry name" value="TRANSCRIPTIONAL REGULATORY PROTEIN LNRK"/>
    <property type="match status" value="1"/>
</dbReference>
<evidence type="ECO:0000313" key="11">
    <source>
        <dbReference type="Proteomes" id="UP000189857"/>
    </source>
</evidence>
<sequence length="216" mass="23695">MDKIKVIIADDSDFVRDGMKIILDIDPDFEVLGAAANGKEAIEMAEKCKPDVFVMDIQMPVMDGIQATKHIVENDLGKVLILTTFDDDQLVKEALSNGAKGYLIKNHTPEHLKQMIKSVYNGAGVMDGDILHNLAAEVTKVDKVDMTSGFDSSPYSERELEIIKAVAEGLSNKEIGEKLFISEGTVKNYISGILSKENLSHRTALAVYYLTGKKSS</sequence>
<dbReference type="InterPro" id="IPR016032">
    <property type="entry name" value="Sig_transdc_resp-reg_C-effctor"/>
</dbReference>
<comment type="function">
    <text evidence="6">May play the central regulatory role in sporulation. It may be an element of the effector pathway responsible for the activation of sporulation genes in response to nutritional stress. Spo0A may act in concert with spo0H (a sigma factor) to control the expression of some genes that are critical to the sporulation process.</text>
</comment>
<dbReference type="SMART" id="SM00421">
    <property type="entry name" value="HTH_LUXR"/>
    <property type="match status" value="1"/>
</dbReference>
<dbReference type="PRINTS" id="PR00038">
    <property type="entry name" value="HTHLUXR"/>
</dbReference>
<keyword evidence="4" id="KW-0238">DNA-binding</keyword>
<dbReference type="AlphaFoldDB" id="A0A1T4K857"/>
<evidence type="ECO:0000259" key="9">
    <source>
        <dbReference type="PROSITE" id="PS50110"/>
    </source>
</evidence>
<evidence type="ECO:0000256" key="2">
    <source>
        <dbReference type="ARBA" id="ARBA00022553"/>
    </source>
</evidence>
<evidence type="ECO:0000259" key="8">
    <source>
        <dbReference type="PROSITE" id="PS50043"/>
    </source>
</evidence>
<dbReference type="Gene3D" id="3.40.50.2300">
    <property type="match status" value="1"/>
</dbReference>
<proteinExistence type="predicted"/>
<dbReference type="InterPro" id="IPR058245">
    <property type="entry name" value="NreC/VraR/RcsB-like_REC"/>
</dbReference>
<evidence type="ECO:0000256" key="7">
    <source>
        <dbReference type="PROSITE-ProRule" id="PRU00169"/>
    </source>
</evidence>
<dbReference type="Pfam" id="PF00072">
    <property type="entry name" value="Response_reg"/>
    <property type="match status" value="1"/>
</dbReference>
<dbReference type="GO" id="GO:0003677">
    <property type="term" value="F:DNA binding"/>
    <property type="evidence" value="ECO:0007669"/>
    <property type="project" value="UniProtKB-KW"/>
</dbReference>
<feature type="modified residue" description="4-aspartylphosphate" evidence="7">
    <location>
        <position position="56"/>
    </location>
</feature>
<keyword evidence="3" id="KW-0805">Transcription regulation</keyword>
<gene>
    <name evidence="10" type="ORF">SAMN02745110_00247</name>
</gene>
<dbReference type="PANTHER" id="PTHR43214">
    <property type="entry name" value="TWO-COMPONENT RESPONSE REGULATOR"/>
    <property type="match status" value="1"/>
</dbReference>
<dbReference type="GO" id="GO:0006355">
    <property type="term" value="P:regulation of DNA-templated transcription"/>
    <property type="evidence" value="ECO:0007669"/>
    <property type="project" value="InterPro"/>
</dbReference>
<dbReference type="InterPro" id="IPR000792">
    <property type="entry name" value="Tscrpt_reg_LuxR_C"/>
</dbReference>
<dbReference type="RefSeq" id="WP_078785924.1">
    <property type="nucleotide sequence ID" value="NZ_FMTO01000002.1"/>
</dbReference>
<feature type="domain" description="Response regulatory" evidence="9">
    <location>
        <begin position="5"/>
        <end position="120"/>
    </location>
</feature>
<dbReference type="PROSITE" id="PS50043">
    <property type="entry name" value="HTH_LUXR_2"/>
    <property type="match status" value="1"/>
</dbReference>
<dbReference type="CDD" id="cd17535">
    <property type="entry name" value="REC_NarL-like"/>
    <property type="match status" value="1"/>
</dbReference>
<dbReference type="Proteomes" id="UP000189857">
    <property type="component" value="Unassembled WGS sequence"/>
</dbReference>
<keyword evidence="5" id="KW-0804">Transcription</keyword>
<evidence type="ECO:0000256" key="1">
    <source>
        <dbReference type="ARBA" id="ARBA00018672"/>
    </source>
</evidence>
<dbReference type="InterPro" id="IPR039420">
    <property type="entry name" value="WalR-like"/>
</dbReference>
<evidence type="ECO:0000256" key="3">
    <source>
        <dbReference type="ARBA" id="ARBA00023015"/>
    </source>
</evidence>
<dbReference type="PROSITE" id="PS50110">
    <property type="entry name" value="RESPONSE_REGULATORY"/>
    <property type="match status" value="1"/>
</dbReference>
<dbReference type="SMART" id="SM00448">
    <property type="entry name" value="REC"/>
    <property type="match status" value="1"/>
</dbReference>
<protein>
    <recommendedName>
        <fullName evidence="1">Stage 0 sporulation protein A homolog</fullName>
    </recommendedName>
</protein>
<evidence type="ECO:0000256" key="4">
    <source>
        <dbReference type="ARBA" id="ARBA00023125"/>
    </source>
</evidence>
<dbReference type="InterPro" id="IPR001789">
    <property type="entry name" value="Sig_transdc_resp-reg_receiver"/>
</dbReference>
<organism evidence="10 11">
    <name type="scientific">Eubacterium ruminantium</name>
    <dbReference type="NCBI Taxonomy" id="42322"/>
    <lineage>
        <taxon>Bacteria</taxon>
        <taxon>Bacillati</taxon>
        <taxon>Bacillota</taxon>
        <taxon>Clostridia</taxon>
        <taxon>Eubacteriales</taxon>
        <taxon>Eubacteriaceae</taxon>
        <taxon>Eubacterium</taxon>
    </lineage>
</organism>
<dbReference type="CDD" id="cd06170">
    <property type="entry name" value="LuxR_C_like"/>
    <property type="match status" value="1"/>
</dbReference>
<feature type="domain" description="HTH luxR-type" evidence="8">
    <location>
        <begin position="148"/>
        <end position="213"/>
    </location>
</feature>
<dbReference type="SUPFAM" id="SSF52172">
    <property type="entry name" value="CheY-like"/>
    <property type="match status" value="1"/>
</dbReference>
<reference evidence="10 11" key="1">
    <citation type="submission" date="2017-02" db="EMBL/GenBank/DDBJ databases">
        <authorList>
            <person name="Peterson S.W."/>
        </authorList>
    </citation>
    <scope>NUCLEOTIDE SEQUENCE [LARGE SCALE GENOMIC DNA]</scope>
    <source>
        <strain evidence="10 11">ATCC 17233</strain>
    </source>
</reference>
<dbReference type="Pfam" id="PF00196">
    <property type="entry name" value="GerE"/>
    <property type="match status" value="1"/>
</dbReference>
<keyword evidence="2 7" id="KW-0597">Phosphoprotein</keyword>
<name>A0A1T4K857_9FIRM</name>